<dbReference type="SUPFAM" id="SSF118215">
    <property type="entry name" value="Proton glutamate symport protein"/>
    <property type="match status" value="1"/>
</dbReference>
<evidence type="ECO:0000313" key="8">
    <source>
        <dbReference type="EMBL" id="WNG45601.1"/>
    </source>
</evidence>
<evidence type="ECO:0000256" key="7">
    <source>
        <dbReference type="SAM" id="Phobius"/>
    </source>
</evidence>
<dbReference type="InterPro" id="IPR001991">
    <property type="entry name" value="Na-dicarboxylate_symporter"/>
</dbReference>
<accession>A0ABY9WP67</accession>
<name>A0ABY9WP67_9BACT</name>
<feature type="transmembrane region" description="Helical" evidence="7">
    <location>
        <begin position="45"/>
        <end position="69"/>
    </location>
</feature>
<dbReference type="PANTHER" id="PTHR42865">
    <property type="entry name" value="PROTON/GLUTAMATE-ASPARTATE SYMPORTER"/>
    <property type="match status" value="1"/>
</dbReference>
<dbReference type="Proteomes" id="UP001611383">
    <property type="component" value="Chromosome"/>
</dbReference>
<organism evidence="8 9">
    <name type="scientific">Archangium minus</name>
    <dbReference type="NCBI Taxonomy" id="83450"/>
    <lineage>
        <taxon>Bacteria</taxon>
        <taxon>Pseudomonadati</taxon>
        <taxon>Myxococcota</taxon>
        <taxon>Myxococcia</taxon>
        <taxon>Myxococcales</taxon>
        <taxon>Cystobacterineae</taxon>
        <taxon>Archangiaceae</taxon>
        <taxon>Archangium</taxon>
    </lineage>
</organism>
<dbReference type="Gene3D" id="1.10.3860.10">
    <property type="entry name" value="Sodium:dicarboxylate symporter"/>
    <property type="match status" value="1"/>
</dbReference>
<gene>
    <name evidence="8" type="ORF">F0U60_16965</name>
</gene>
<feature type="transmembrane region" description="Helical" evidence="7">
    <location>
        <begin position="199"/>
        <end position="220"/>
    </location>
</feature>
<evidence type="ECO:0000256" key="1">
    <source>
        <dbReference type="ARBA" id="ARBA00004651"/>
    </source>
</evidence>
<sequence>MKQHQKMLLGIVIGTVAGIAANRLAGGSPWLDWVVTNITSLVGQIFLRLLLMLVVPLLFSALVTGVCELDLKQLGRLGLRTMGYTVVVSSIAVLIGLLLVNTLQPGVGLSEEARALAMKGTSSVKAAPSPSDTSVPSLIASMIPTNPLKAAADGDMIALIVFSLIFGLGLALTDNPAVRRLRETIQGLHDVMMRLIDGVLRLAPIGVGALLFSMMARLGMGVLMQVASYVGVVLLALGLHMFGVYSLSVRFLGGRNPLAFFRDCRLAIVTAFSTASSSATLPTALKVAEENLKLPRNVSRFVLTAGSAMNQNGTALFEGVTVLFLAQVFGVQLSLPDQAIVMFICVLAGIGTAGVPAGSIPVIAMILGMFKIPPEGLALVLGVDRFLDMCRTTLNVTGDLAAAVYVSRGEPATVSDSEGSRLEPESSAS</sequence>
<feature type="transmembrane region" description="Helical" evidence="7">
    <location>
        <begin position="339"/>
        <end position="367"/>
    </location>
</feature>
<comment type="subcellular location">
    <subcellularLocation>
        <location evidence="1">Cell membrane</location>
        <topology evidence="1">Multi-pass membrane protein</topology>
    </subcellularLocation>
</comment>
<feature type="transmembrane region" description="Helical" evidence="7">
    <location>
        <begin position="7"/>
        <end position="25"/>
    </location>
</feature>
<dbReference type="PANTHER" id="PTHR42865:SF7">
    <property type="entry name" value="PROTON_GLUTAMATE-ASPARTATE SYMPORTER"/>
    <property type="match status" value="1"/>
</dbReference>
<dbReference type="RefSeq" id="WP_395820760.1">
    <property type="nucleotide sequence ID" value="NZ_CP043494.1"/>
</dbReference>
<reference evidence="8 9" key="1">
    <citation type="submission" date="2019-08" db="EMBL/GenBank/DDBJ databases">
        <title>Archangium and Cystobacter genomes.</title>
        <authorList>
            <person name="Chen I.-C.K."/>
            <person name="Wielgoss S."/>
        </authorList>
    </citation>
    <scope>NUCLEOTIDE SEQUENCE [LARGE SCALE GENOMIC DNA]</scope>
    <source>
        <strain evidence="8 9">Cbm 6</strain>
    </source>
</reference>
<evidence type="ECO:0000256" key="5">
    <source>
        <dbReference type="ARBA" id="ARBA00022989"/>
    </source>
</evidence>
<evidence type="ECO:0000256" key="4">
    <source>
        <dbReference type="ARBA" id="ARBA00022692"/>
    </source>
</evidence>
<feature type="transmembrane region" description="Helical" evidence="7">
    <location>
        <begin position="156"/>
        <end position="178"/>
    </location>
</feature>
<keyword evidence="4 7" id="KW-0812">Transmembrane</keyword>
<keyword evidence="6 7" id="KW-0472">Membrane</keyword>
<evidence type="ECO:0000313" key="9">
    <source>
        <dbReference type="Proteomes" id="UP001611383"/>
    </source>
</evidence>
<keyword evidence="9" id="KW-1185">Reference proteome</keyword>
<dbReference type="Pfam" id="PF00375">
    <property type="entry name" value="SDF"/>
    <property type="match status" value="1"/>
</dbReference>
<feature type="transmembrane region" description="Helical" evidence="7">
    <location>
        <begin position="315"/>
        <end position="333"/>
    </location>
</feature>
<proteinExistence type="predicted"/>
<feature type="transmembrane region" description="Helical" evidence="7">
    <location>
        <begin position="81"/>
        <end position="100"/>
    </location>
</feature>
<keyword evidence="3" id="KW-1003">Cell membrane</keyword>
<keyword evidence="2" id="KW-0813">Transport</keyword>
<dbReference type="InterPro" id="IPR036458">
    <property type="entry name" value="Na:dicarbo_symporter_sf"/>
</dbReference>
<dbReference type="PRINTS" id="PR00173">
    <property type="entry name" value="EDTRNSPORT"/>
</dbReference>
<dbReference type="EMBL" id="CP043494">
    <property type="protein sequence ID" value="WNG45601.1"/>
    <property type="molecule type" value="Genomic_DNA"/>
</dbReference>
<protein>
    <submittedName>
        <fullName evidence="8">Dicarboxylate/amino acid:cation symporter</fullName>
    </submittedName>
</protein>
<evidence type="ECO:0000256" key="2">
    <source>
        <dbReference type="ARBA" id="ARBA00022448"/>
    </source>
</evidence>
<evidence type="ECO:0000256" key="6">
    <source>
        <dbReference type="ARBA" id="ARBA00023136"/>
    </source>
</evidence>
<feature type="transmembrane region" description="Helical" evidence="7">
    <location>
        <begin position="226"/>
        <end position="247"/>
    </location>
</feature>
<keyword evidence="5 7" id="KW-1133">Transmembrane helix</keyword>
<evidence type="ECO:0000256" key="3">
    <source>
        <dbReference type="ARBA" id="ARBA00022475"/>
    </source>
</evidence>